<dbReference type="AlphaFoldDB" id="A0A1Z1WJA6"/>
<dbReference type="OrthoDB" id="9809379at2"/>
<dbReference type="Proteomes" id="UP000195880">
    <property type="component" value="Chromosome"/>
</dbReference>
<dbReference type="PANTHER" id="PTHR23073">
    <property type="entry name" value="26S PROTEASOME REGULATORY SUBUNIT"/>
    <property type="match status" value="1"/>
</dbReference>
<dbReference type="Pfam" id="PF00004">
    <property type="entry name" value="AAA"/>
    <property type="match status" value="1"/>
</dbReference>
<dbReference type="RefSeq" id="WP_087885900.1">
    <property type="nucleotide sequence ID" value="NZ_CP021748.1"/>
</dbReference>
<dbReference type="EMBL" id="CP021748">
    <property type="protein sequence ID" value="ARX86533.1"/>
    <property type="molecule type" value="Genomic_DNA"/>
</dbReference>
<accession>A0A1Z1WJA6</accession>
<proteinExistence type="inferred from homology"/>
<dbReference type="SMART" id="SM00382">
    <property type="entry name" value="AAA"/>
    <property type="match status" value="1"/>
</dbReference>
<evidence type="ECO:0000313" key="7">
    <source>
        <dbReference type="Proteomes" id="UP000195880"/>
    </source>
</evidence>
<feature type="region of interest" description="Disordered" evidence="4">
    <location>
        <begin position="481"/>
        <end position="548"/>
    </location>
</feature>
<keyword evidence="3" id="KW-0067">ATP-binding</keyword>
<dbReference type="GO" id="GO:0016887">
    <property type="term" value="F:ATP hydrolysis activity"/>
    <property type="evidence" value="ECO:0007669"/>
    <property type="project" value="InterPro"/>
</dbReference>
<dbReference type="InterPro" id="IPR027417">
    <property type="entry name" value="P-loop_NTPase"/>
</dbReference>
<reference evidence="6 7" key="1">
    <citation type="submission" date="2017-05" db="EMBL/GenBank/DDBJ databases">
        <title>Streptomyces alboflavus Genome sequencing and assembly.</title>
        <authorList>
            <person name="Wang Y."/>
            <person name="Du B."/>
            <person name="Ding Y."/>
            <person name="Liu H."/>
            <person name="Hou Q."/>
            <person name="Liu K."/>
            <person name="Wang C."/>
            <person name="Yao L."/>
        </authorList>
    </citation>
    <scope>NUCLEOTIDE SEQUENCE [LARGE SCALE GENOMIC DNA]</scope>
    <source>
        <strain evidence="6 7">MDJK44</strain>
    </source>
</reference>
<feature type="domain" description="AAA+ ATPase" evidence="5">
    <location>
        <begin position="273"/>
        <end position="400"/>
    </location>
</feature>
<feature type="compositionally biased region" description="Acidic residues" evidence="4">
    <location>
        <begin position="483"/>
        <end position="508"/>
    </location>
</feature>
<evidence type="ECO:0000256" key="4">
    <source>
        <dbReference type="SAM" id="MobiDB-lite"/>
    </source>
</evidence>
<dbReference type="InterPro" id="IPR003593">
    <property type="entry name" value="AAA+_ATPase"/>
</dbReference>
<evidence type="ECO:0000256" key="3">
    <source>
        <dbReference type="ARBA" id="ARBA00022840"/>
    </source>
</evidence>
<protein>
    <submittedName>
        <fullName evidence="6">ATPase AAA</fullName>
    </submittedName>
</protein>
<dbReference type="GO" id="GO:0005524">
    <property type="term" value="F:ATP binding"/>
    <property type="evidence" value="ECO:0007669"/>
    <property type="project" value="UniProtKB-KW"/>
</dbReference>
<dbReference type="KEGG" id="salf:SMD44_06005"/>
<organism evidence="6 7">
    <name type="scientific">Streptomyces alboflavus</name>
    <dbReference type="NCBI Taxonomy" id="67267"/>
    <lineage>
        <taxon>Bacteria</taxon>
        <taxon>Bacillati</taxon>
        <taxon>Actinomycetota</taxon>
        <taxon>Actinomycetes</taxon>
        <taxon>Kitasatosporales</taxon>
        <taxon>Streptomycetaceae</taxon>
        <taxon>Streptomyces</taxon>
    </lineage>
</organism>
<keyword evidence="7" id="KW-1185">Reference proteome</keyword>
<dbReference type="SUPFAM" id="SSF52540">
    <property type="entry name" value="P-loop containing nucleoside triphosphate hydrolases"/>
    <property type="match status" value="1"/>
</dbReference>
<dbReference type="STRING" id="67267.GCA_000716675_06134"/>
<evidence type="ECO:0000256" key="2">
    <source>
        <dbReference type="ARBA" id="ARBA00022741"/>
    </source>
</evidence>
<sequence>MDQGEDGVTEIAAARASGDGSAGFERVSQLFEEFLEAVARPARTDGTDRDLTARLRAHLGIEPGEAPVVKATYAAYDHPNVHLALERWFTAPARSYELLGMTGSDHRNHYSLSEIIESADRYDKFVVGAVDYTHLPISPDDELACVSFGFYLGTERTPDGGEERCVALLRGPNEDYGREKVQLEVLAASRDTARRLLARVDAYLSEHNIFRGQVLSFQGDAFGEGLGPFRFHRRPGLTRDDIVLPDGLLDRVERQVVGVARQRERLRAAGQHLRRGLLLYGPPGTGKTHTVRYLLSGLPDFTVVLLSGTTIGAIGPACALARMLQPALVVLEDCDLIAESRDFGGGEQPLLFQVLNEMDGLGDDSDVAFLLTTNRADLLELALAQRPGRVDLAVEIPLPDAVGRRRLLDLYGGALGLDEEVLAETVERTEGTTASFAKELVRRAVLVAAERDADTDAQDVRAAVAELLSDRDQLTRRLLGVSADEDLDDPEDEFAFEGEGEGEGEGDDGGGGGGRPGGRPRRPGPGRLGENGGGFFTASYRPMPRRLP</sequence>
<evidence type="ECO:0000259" key="5">
    <source>
        <dbReference type="SMART" id="SM00382"/>
    </source>
</evidence>
<name>A0A1Z1WJA6_9ACTN</name>
<comment type="similarity">
    <text evidence="1">Belongs to the AAA ATPase family.</text>
</comment>
<dbReference type="CDD" id="cd19481">
    <property type="entry name" value="RecA-like_protease"/>
    <property type="match status" value="1"/>
</dbReference>
<keyword evidence="2" id="KW-0547">Nucleotide-binding</keyword>
<dbReference type="Gene3D" id="3.40.50.300">
    <property type="entry name" value="P-loop containing nucleotide triphosphate hydrolases"/>
    <property type="match status" value="1"/>
</dbReference>
<dbReference type="InterPro" id="IPR050221">
    <property type="entry name" value="26S_Proteasome_ATPase"/>
</dbReference>
<dbReference type="InterPro" id="IPR003959">
    <property type="entry name" value="ATPase_AAA_core"/>
</dbReference>
<dbReference type="eggNOG" id="COG1222">
    <property type="taxonomic scope" value="Bacteria"/>
</dbReference>
<gene>
    <name evidence="6" type="ORF">SMD44_06005</name>
</gene>
<evidence type="ECO:0000313" key="6">
    <source>
        <dbReference type="EMBL" id="ARX86533.1"/>
    </source>
</evidence>
<feature type="compositionally biased region" description="Gly residues" evidence="4">
    <location>
        <begin position="526"/>
        <end position="535"/>
    </location>
</feature>
<evidence type="ECO:0000256" key="1">
    <source>
        <dbReference type="ARBA" id="ARBA00006914"/>
    </source>
</evidence>